<evidence type="ECO:0000256" key="2">
    <source>
        <dbReference type="ARBA" id="ARBA00023002"/>
    </source>
</evidence>
<organism evidence="4 5">
    <name type="scientific">Kribbella amoyensis</name>
    <dbReference type="NCBI Taxonomy" id="996641"/>
    <lineage>
        <taxon>Bacteria</taxon>
        <taxon>Bacillati</taxon>
        <taxon>Actinomycetota</taxon>
        <taxon>Actinomycetes</taxon>
        <taxon>Propionibacteriales</taxon>
        <taxon>Kribbellaceae</taxon>
        <taxon>Kribbella</taxon>
    </lineage>
</organism>
<gene>
    <name evidence="4" type="ORF">FB561_1971</name>
</gene>
<protein>
    <submittedName>
        <fullName evidence="4">3-oxoacyl-[acyl-carrier protein] reductase</fullName>
    </submittedName>
</protein>
<dbReference type="InterPro" id="IPR057326">
    <property type="entry name" value="KR_dom"/>
</dbReference>
<dbReference type="EMBL" id="VIVK01000001">
    <property type="protein sequence ID" value="TWD80874.1"/>
    <property type="molecule type" value="Genomic_DNA"/>
</dbReference>
<dbReference type="InterPro" id="IPR002347">
    <property type="entry name" value="SDR_fam"/>
</dbReference>
<dbReference type="GO" id="GO:0016491">
    <property type="term" value="F:oxidoreductase activity"/>
    <property type="evidence" value="ECO:0007669"/>
    <property type="project" value="UniProtKB-KW"/>
</dbReference>
<dbReference type="NCBIfam" id="NF005559">
    <property type="entry name" value="PRK07231.1"/>
    <property type="match status" value="1"/>
</dbReference>
<dbReference type="PANTHER" id="PTHR43639">
    <property type="entry name" value="OXIDOREDUCTASE, SHORT-CHAIN DEHYDROGENASE/REDUCTASE FAMILY (AFU_ORTHOLOGUE AFUA_5G02870)"/>
    <property type="match status" value="1"/>
</dbReference>
<dbReference type="PROSITE" id="PS00061">
    <property type="entry name" value="ADH_SHORT"/>
    <property type="match status" value="1"/>
</dbReference>
<evidence type="ECO:0000259" key="3">
    <source>
        <dbReference type="SMART" id="SM00822"/>
    </source>
</evidence>
<dbReference type="PANTHER" id="PTHR43639:SF1">
    <property type="entry name" value="SHORT-CHAIN DEHYDROGENASE_REDUCTASE FAMILY PROTEIN"/>
    <property type="match status" value="1"/>
</dbReference>
<evidence type="ECO:0000313" key="4">
    <source>
        <dbReference type="EMBL" id="TWD80874.1"/>
    </source>
</evidence>
<name>A0A561BPT8_9ACTN</name>
<evidence type="ECO:0000256" key="1">
    <source>
        <dbReference type="ARBA" id="ARBA00006484"/>
    </source>
</evidence>
<evidence type="ECO:0000313" key="5">
    <source>
        <dbReference type="Proteomes" id="UP000318380"/>
    </source>
</evidence>
<dbReference type="SUPFAM" id="SSF51735">
    <property type="entry name" value="NAD(P)-binding Rossmann-fold domains"/>
    <property type="match status" value="1"/>
</dbReference>
<dbReference type="AlphaFoldDB" id="A0A561BPT8"/>
<dbReference type="SMART" id="SM00822">
    <property type="entry name" value="PKS_KR"/>
    <property type="match status" value="1"/>
</dbReference>
<accession>A0A561BPT8</accession>
<dbReference type="InterPro" id="IPR020904">
    <property type="entry name" value="Sc_DH/Rdtase_CS"/>
</dbReference>
<dbReference type="PRINTS" id="PR00080">
    <property type="entry name" value="SDRFAMILY"/>
</dbReference>
<dbReference type="Proteomes" id="UP000318380">
    <property type="component" value="Unassembled WGS sequence"/>
</dbReference>
<feature type="domain" description="Ketoreductase" evidence="3">
    <location>
        <begin position="20"/>
        <end position="210"/>
    </location>
</feature>
<dbReference type="Pfam" id="PF13561">
    <property type="entry name" value="adh_short_C2"/>
    <property type="match status" value="1"/>
</dbReference>
<dbReference type="FunFam" id="3.40.50.720:FF:000084">
    <property type="entry name" value="Short-chain dehydrogenase reductase"/>
    <property type="match status" value="1"/>
</dbReference>
<dbReference type="InterPro" id="IPR036291">
    <property type="entry name" value="NAD(P)-bd_dom_sf"/>
</dbReference>
<comment type="caution">
    <text evidence="4">The sequence shown here is derived from an EMBL/GenBank/DDBJ whole genome shotgun (WGS) entry which is preliminary data.</text>
</comment>
<keyword evidence="2" id="KW-0560">Oxidoreductase</keyword>
<dbReference type="PRINTS" id="PR00081">
    <property type="entry name" value="GDHRDH"/>
</dbReference>
<dbReference type="CDD" id="cd05233">
    <property type="entry name" value="SDR_c"/>
    <property type="match status" value="1"/>
</dbReference>
<sequence>MWVGRLGTMGAMRLLDFTDQVVLVTGASSGIGAAAAVGFAEAGAAVALHYHANEDGARHTLNAVTTAGGTGSVHQADLANPDSANALVDAVLAKYGRIDVLVNNAGDLVRRAPVSEVPDEEFHRIMDVNITSVFAMCRRIVPVFRAQDGGAIVNVTSIAGRHGGGGGSVVYATSKGAVSTFTRGLAKELAADNIRVNAISPGVISTPFHDRHTGEDQLKAMLTTIPMGRTGTPHECVGTILYLASERMSSYVTGQIIEVNGGQLMP</sequence>
<keyword evidence="5" id="KW-1185">Reference proteome</keyword>
<reference evidence="4 5" key="1">
    <citation type="submission" date="2019-06" db="EMBL/GenBank/DDBJ databases">
        <title>Sequencing the genomes of 1000 actinobacteria strains.</title>
        <authorList>
            <person name="Klenk H.-P."/>
        </authorList>
    </citation>
    <scope>NUCLEOTIDE SEQUENCE [LARGE SCALE GENOMIC DNA]</scope>
    <source>
        <strain evidence="4 5">DSM 24683</strain>
    </source>
</reference>
<dbReference type="Gene3D" id="3.40.50.720">
    <property type="entry name" value="NAD(P)-binding Rossmann-like Domain"/>
    <property type="match status" value="1"/>
</dbReference>
<comment type="similarity">
    <text evidence="1">Belongs to the short-chain dehydrogenases/reductases (SDR) family.</text>
</comment>
<proteinExistence type="inferred from homology"/>